<accession>A0ABQ8P3H0</accession>
<dbReference type="InterPro" id="IPR024420">
    <property type="entry name" value="TRAPP_III_complex_Trs85"/>
</dbReference>
<feature type="compositionally biased region" description="Basic and acidic residues" evidence="1">
    <location>
        <begin position="1819"/>
        <end position="1831"/>
    </location>
</feature>
<protein>
    <submittedName>
        <fullName evidence="2">Uncharacterized protein</fullName>
    </submittedName>
</protein>
<feature type="compositionally biased region" description="Low complexity" evidence="1">
    <location>
        <begin position="1185"/>
        <end position="1200"/>
    </location>
</feature>
<name>A0ABQ8P3H0_9CRYT</name>
<evidence type="ECO:0000256" key="1">
    <source>
        <dbReference type="SAM" id="MobiDB-lite"/>
    </source>
</evidence>
<dbReference type="PANTHER" id="PTHR12975">
    <property type="entry name" value="TRANSPORT PROTEIN TRAPP"/>
    <property type="match status" value="1"/>
</dbReference>
<gene>
    <name evidence="2" type="ORF">OJ252_3043</name>
</gene>
<dbReference type="EMBL" id="JAPCXB010000129">
    <property type="protein sequence ID" value="KAJ1606858.1"/>
    <property type="molecule type" value="Genomic_DNA"/>
</dbReference>
<evidence type="ECO:0000313" key="2">
    <source>
        <dbReference type="EMBL" id="KAJ1606858.1"/>
    </source>
</evidence>
<dbReference type="Proteomes" id="UP001071777">
    <property type="component" value="Unassembled WGS sequence"/>
</dbReference>
<reference evidence="2" key="1">
    <citation type="submission" date="2022-10" db="EMBL/GenBank/DDBJ databases">
        <title>Adaptive evolution leads to modifications in subtelomeric GC content in a zoonotic Cryptosporidium species.</title>
        <authorList>
            <person name="Li J."/>
            <person name="Feng Y."/>
            <person name="Xiao L."/>
        </authorList>
    </citation>
    <scope>NUCLEOTIDE SEQUENCE</scope>
    <source>
        <strain evidence="2">25894</strain>
    </source>
</reference>
<proteinExistence type="predicted"/>
<feature type="region of interest" description="Disordered" evidence="1">
    <location>
        <begin position="1807"/>
        <end position="1835"/>
    </location>
</feature>
<organism evidence="2 3">
    <name type="scientific">Cryptosporidium canis</name>
    <dbReference type="NCBI Taxonomy" id="195482"/>
    <lineage>
        <taxon>Eukaryota</taxon>
        <taxon>Sar</taxon>
        <taxon>Alveolata</taxon>
        <taxon>Apicomplexa</taxon>
        <taxon>Conoidasida</taxon>
        <taxon>Coccidia</taxon>
        <taxon>Eucoccidiorida</taxon>
        <taxon>Eimeriorina</taxon>
        <taxon>Cryptosporidiidae</taxon>
        <taxon>Cryptosporidium</taxon>
    </lineage>
</organism>
<dbReference type="Pfam" id="PF12739">
    <property type="entry name" value="TRAPPC-Trs85"/>
    <property type="match status" value="1"/>
</dbReference>
<feature type="region of interest" description="Disordered" evidence="1">
    <location>
        <begin position="1181"/>
        <end position="1200"/>
    </location>
</feature>
<dbReference type="PANTHER" id="PTHR12975:SF6">
    <property type="entry name" value="TRAFFICKING PROTEIN PARTICLE COMPLEX SUBUNIT 8"/>
    <property type="match status" value="1"/>
</dbReference>
<evidence type="ECO:0000313" key="3">
    <source>
        <dbReference type="Proteomes" id="UP001071777"/>
    </source>
</evidence>
<keyword evidence="3" id="KW-1185">Reference proteome</keyword>
<sequence length="1904" mass="214573">MQRDVNLRRYILQVFSSPNVVAFASEKARSVLDVEFGVSLGSLLRPFGVESPSKFLWAPDEASRKTREYLSDPEWRGRACRESSPTFLALKDVFHNKPRGSPRVWAPQNRIEQVTINMQGREYRNEDFEVRFVSLCESAEERDDSLGCLEIKAIRSYGDFMRQFPYSDLVSSSLLNSGSKQFESIFKEFLQNEFEVNTVDDLMEFNCELPFWFERWLEAYSESFSFLNHESISQPIGGIVFVDISEDDPIESIIEITQSLKTGKGFEKLGGNPGYYLFGGTSRTGLIQDSSYLPDTGRMSKPHYLQESYLSDFPLIYIFINDEKSNFDLTEADHNIISSFKLSFPESICYIWNIKGHPTGDEIQDPDQVVWPGTFSHPYKDASRPFVSNRYFGSDEMEQLNSFIIDSIKNSFVPWLEETINRLCNHVIQSRKGFKNHLRILWRRPRNDSSSNSDGLLSTLGVGSTFSNMEERSQIFDHEISLFSSKSGSSSGGHSKGGASTSTCIYYSSGSLEGQTRLVADLCLVSGLYSQSVQYYKQVLSEYKLDKSFLHIGSTFFSMGVAEILSEFDLETATDHCINSANSFLRNGDEIGTIMAIKSLLFLGFLILSTFRMNSRSPEHSASQDLSSSVINNACKSIIGSLSKISSEFQISQPGLRPRSLFSVSKMDSQDHSRDSTGIQYLTDDLQWVPTHLNDLRRRSMWSTFGVINYVISKAIFLSSSLSDSSFKAPNSSTNISHSWSIYTAQAAQVFQDLECFGISLKQYLTTLLHMDRFAYKHINRYLKLHSARLCQKLSLFSQSTLLYSSLILDLINDKISFRTEGLSSLRTGNEPNWLQINNQSVLSSLEEEDTEISLICYREFARSYVIYRQWTSQSIQGSESCQTDSPSVPSPQITGPFLKIPLPVLLPLGAALILETDSDSLFKAFGQSEHSGPGQSSCICNNKIQQILDQKNFCNHFSKMIKIDVPGTGYIYKSRYENTSKSFSPSYYSNNRAEEDFQNLLDRVNRLLESESLESSEATELRSQYLLRRNKECHWLNGPKPSLISSSQLSSSVRFSFIKKVCSIEVHLYNPLSFPIVCESLQIWGHLRLYDGSTGVTHTLKGDTDDYNHHKYSKGILFFEKSTILNPNETKIQRLSVIPLEAGELFLVGISFLLDGKIPIRQKFGASFINPDGLASKLDQLGYPSSSSNSNSSSNLNPSKIQPGIQKVNILGNPNNSSIYFGEISQKSNNEQGTERYRDLENIKNDQESRILYSGVPYDVPISISSKEGADLSLRDSVLLVVPNFSNSFNIQMRQREARPEGSVSFGSIGSPGCVFRLPMADVHRIHEFDLTLWVNSECSGNVYFVLLNSSGLEESSGGGGGPIQSSSSRSKINRSIVLANLSFCFRDSVSMSCTVFPGQRDSLSRLLLRIRNEVPRDVVICDVSANPSKWVEKYPTEMEATMIQERPVLTLSQRNGLSKDFLNGDGGQIGQLKKIPANGTFQIFLDLESNDQITFSVSKINLVLSWAISADPSYLEMPDQTGVISGQICVYNVNLFDPYSIPFNGYKTGEDKYHPLSIEMDTRDLDLPESSPYNEDIRLIEANIKLTNITINSTIICSLICNSRSLTSQNFHEDLLIPRDPQIQAQHSPRIPSPRHQNDECSYLSRQISSVLESGELKWVGQTVTHIKLHPRSSKTLKLIALMPFKGIFSTNTIQLLVRERYPFFPNYIRPRRKGDLSSSHSPTIGSQGIFFYICYMNWVPPLFKDPSTNPITKCSIKTYQDFLAHRSYIKGKMSPNNGSGNSKNKSLAGSNNNRSLLPAYIENKGSSNKKHSTHQGKTESSDKSESRDSLATQQHEANINQLNAINLDKWLTNEESAYVNAGSIHILNYSNTYGVMNLPQKYIKRRQIIQKPHRPHLLIRM</sequence>
<comment type="caution">
    <text evidence="2">The sequence shown here is derived from an EMBL/GenBank/DDBJ whole genome shotgun (WGS) entry which is preliminary data.</text>
</comment>